<reference evidence="1" key="1">
    <citation type="submission" date="2022-10" db="EMBL/GenBank/DDBJ databases">
        <authorList>
            <person name="Kim H.S."/>
            <person name="Kim J.-S."/>
            <person name="Suh M.K."/>
            <person name="Eom M.K."/>
            <person name="Lee J.-S."/>
        </authorList>
    </citation>
    <scope>NUCLEOTIDE SEQUENCE</scope>
    <source>
        <strain evidence="1">LIP-5</strain>
    </source>
</reference>
<dbReference type="AlphaFoldDB" id="A0AAE3LKS8"/>
<comment type="caution">
    <text evidence="1">The sequence shown here is derived from an EMBL/GenBank/DDBJ whole genome shotgun (WGS) entry which is preliminary data.</text>
</comment>
<dbReference type="Proteomes" id="UP001209317">
    <property type="component" value="Unassembled WGS sequence"/>
</dbReference>
<dbReference type="Gene3D" id="3.90.226.10">
    <property type="entry name" value="2-enoyl-CoA Hydratase, Chain A, domain 1"/>
    <property type="match status" value="1"/>
</dbReference>
<keyword evidence="2" id="KW-1185">Reference proteome</keyword>
<evidence type="ECO:0000313" key="2">
    <source>
        <dbReference type="Proteomes" id="UP001209317"/>
    </source>
</evidence>
<dbReference type="EMBL" id="JAOTPL010000015">
    <property type="protein sequence ID" value="MCU7694903.1"/>
    <property type="molecule type" value="Genomic_DNA"/>
</dbReference>
<name>A0AAE3LKS8_9BACT</name>
<proteinExistence type="predicted"/>
<evidence type="ECO:0000313" key="1">
    <source>
        <dbReference type="EMBL" id="MCU7694903.1"/>
    </source>
</evidence>
<organism evidence="1 2">
    <name type="scientific">Haoranjiania flava</name>
    <dbReference type="NCBI Taxonomy" id="1856322"/>
    <lineage>
        <taxon>Bacteria</taxon>
        <taxon>Pseudomonadati</taxon>
        <taxon>Bacteroidota</taxon>
        <taxon>Chitinophagia</taxon>
        <taxon>Chitinophagales</taxon>
        <taxon>Chitinophagaceae</taxon>
        <taxon>Haoranjiania</taxon>
    </lineage>
</organism>
<protein>
    <submittedName>
        <fullName evidence="1">Uncharacterized protein</fullName>
    </submittedName>
</protein>
<dbReference type="RefSeq" id="WP_263038388.1">
    <property type="nucleotide sequence ID" value="NZ_JAOTPL010000015.1"/>
</dbReference>
<sequence length="54" mass="5686">MPGNLKTWLTVTGIIEPDIGSLGINPDILIEPTSNGIAANEDELLNAAINTLNK</sequence>
<gene>
    <name evidence="1" type="ORF">OD355_10285</name>
</gene>
<accession>A0AAE3LKS8</accession>